<organism evidence="2">
    <name type="scientific">marine metagenome</name>
    <dbReference type="NCBI Taxonomy" id="408172"/>
    <lineage>
        <taxon>unclassified sequences</taxon>
        <taxon>metagenomes</taxon>
        <taxon>ecological metagenomes</taxon>
    </lineage>
</organism>
<gene>
    <name evidence="2" type="ORF">METZ01_LOCUS306810</name>
</gene>
<dbReference type="Gene3D" id="3.40.50.150">
    <property type="entry name" value="Vaccinia Virus protein VP39"/>
    <property type="match status" value="1"/>
</dbReference>
<feature type="non-terminal residue" evidence="2">
    <location>
        <position position="149"/>
    </location>
</feature>
<accession>A0A382MYV2</accession>
<dbReference type="Pfam" id="PF08241">
    <property type="entry name" value="Methyltransf_11"/>
    <property type="match status" value="1"/>
</dbReference>
<reference evidence="2" key="1">
    <citation type="submission" date="2018-05" db="EMBL/GenBank/DDBJ databases">
        <authorList>
            <person name="Lanie J.A."/>
            <person name="Ng W.-L."/>
            <person name="Kazmierczak K.M."/>
            <person name="Andrzejewski T.M."/>
            <person name="Davidsen T.M."/>
            <person name="Wayne K.J."/>
            <person name="Tettelin H."/>
            <person name="Glass J.I."/>
            <person name="Rusch D."/>
            <person name="Podicherti R."/>
            <person name="Tsui H.-C.T."/>
            <person name="Winkler M.E."/>
        </authorList>
    </citation>
    <scope>NUCLEOTIDE SEQUENCE</scope>
</reference>
<proteinExistence type="predicted"/>
<sequence>MNLVSSIYHNKLFETIFPTHVYVLKQELKDCESVLDLGCGPDSPLQYCMNIKHSVGVEAFLPYFEATQKRGIHSEYLNKKIGDLDFDENSFDAVILMEVIEHMEESEGMEVLKKLEKWARKKVIISTPNGFFPQKVVDNNPLQVHLSGW</sequence>
<dbReference type="InterPro" id="IPR013216">
    <property type="entry name" value="Methyltransf_11"/>
</dbReference>
<name>A0A382MYV2_9ZZZZ</name>
<feature type="domain" description="Methyltransferase type 11" evidence="1">
    <location>
        <begin position="35"/>
        <end position="119"/>
    </location>
</feature>
<dbReference type="AlphaFoldDB" id="A0A382MYV2"/>
<dbReference type="SUPFAM" id="SSF53335">
    <property type="entry name" value="S-adenosyl-L-methionine-dependent methyltransferases"/>
    <property type="match status" value="1"/>
</dbReference>
<dbReference type="EMBL" id="UINC01096784">
    <property type="protein sequence ID" value="SVC53956.1"/>
    <property type="molecule type" value="Genomic_DNA"/>
</dbReference>
<evidence type="ECO:0000313" key="2">
    <source>
        <dbReference type="EMBL" id="SVC53956.1"/>
    </source>
</evidence>
<dbReference type="InterPro" id="IPR029063">
    <property type="entry name" value="SAM-dependent_MTases_sf"/>
</dbReference>
<evidence type="ECO:0000259" key="1">
    <source>
        <dbReference type="Pfam" id="PF08241"/>
    </source>
</evidence>
<protein>
    <recommendedName>
        <fullName evidence="1">Methyltransferase type 11 domain-containing protein</fullName>
    </recommendedName>
</protein>
<dbReference type="GO" id="GO:0008757">
    <property type="term" value="F:S-adenosylmethionine-dependent methyltransferase activity"/>
    <property type="evidence" value="ECO:0007669"/>
    <property type="project" value="InterPro"/>
</dbReference>